<proteinExistence type="predicted"/>
<name>A0A9P6PII2_9FUNG</name>
<accession>A0A9P6PII2</accession>
<dbReference type="GO" id="GO:0008270">
    <property type="term" value="F:zinc ion binding"/>
    <property type="evidence" value="ECO:0007669"/>
    <property type="project" value="InterPro"/>
</dbReference>
<gene>
    <name evidence="1" type="ORF">DFQ27_001358</name>
</gene>
<organism evidence="1 2">
    <name type="scientific">Actinomortierella ambigua</name>
    <dbReference type="NCBI Taxonomy" id="1343610"/>
    <lineage>
        <taxon>Eukaryota</taxon>
        <taxon>Fungi</taxon>
        <taxon>Fungi incertae sedis</taxon>
        <taxon>Mucoromycota</taxon>
        <taxon>Mortierellomycotina</taxon>
        <taxon>Mortierellomycetes</taxon>
        <taxon>Mortierellales</taxon>
        <taxon>Mortierellaceae</taxon>
        <taxon>Actinomortierella</taxon>
    </lineage>
</organism>
<reference evidence="1" key="1">
    <citation type="journal article" date="2020" name="Fungal Divers.">
        <title>Resolving the Mortierellaceae phylogeny through synthesis of multi-gene phylogenetics and phylogenomics.</title>
        <authorList>
            <person name="Vandepol N."/>
            <person name="Liber J."/>
            <person name="Desiro A."/>
            <person name="Na H."/>
            <person name="Kennedy M."/>
            <person name="Barry K."/>
            <person name="Grigoriev I.V."/>
            <person name="Miller A.N."/>
            <person name="O'Donnell K."/>
            <person name="Stajich J.E."/>
            <person name="Bonito G."/>
        </authorList>
    </citation>
    <scope>NUCLEOTIDE SEQUENCE</scope>
    <source>
        <strain evidence="1">BC1065</strain>
    </source>
</reference>
<dbReference type="EMBL" id="JAAAJB010001440">
    <property type="protein sequence ID" value="KAG0247963.1"/>
    <property type="molecule type" value="Genomic_DNA"/>
</dbReference>
<evidence type="ECO:0000313" key="1">
    <source>
        <dbReference type="EMBL" id="KAG0247963.1"/>
    </source>
</evidence>
<dbReference type="InterPro" id="IPR036875">
    <property type="entry name" value="Znf_CCHC_sf"/>
</dbReference>
<dbReference type="GO" id="GO:0003676">
    <property type="term" value="F:nucleic acid binding"/>
    <property type="evidence" value="ECO:0007669"/>
    <property type="project" value="InterPro"/>
</dbReference>
<sequence>MTTPSSYEVVFYEDTHRQTALQKDIVVTEPKRIYIRNISGRGTNDTKHLTEGLTKAFGPYGTVARIQLIEYTENDSTYDLAEAYVYAESAAMPKTKGLLRIDGWDGAEILCFWNPYPPCPYCRGADHLKVSCPKLGDIVCYACDKPGRFAASCEVFKEQQQRIRAE</sequence>
<keyword evidence="2" id="KW-1185">Reference proteome</keyword>
<dbReference type="Gene3D" id="4.10.60.10">
    <property type="entry name" value="Zinc finger, CCHC-type"/>
    <property type="match status" value="1"/>
</dbReference>
<evidence type="ECO:0000313" key="2">
    <source>
        <dbReference type="Proteomes" id="UP000807716"/>
    </source>
</evidence>
<dbReference type="SUPFAM" id="SSF57756">
    <property type="entry name" value="Retrovirus zinc finger-like domains"/>
    <property type="match status" value="1"/>
</dbReference>
<protein>
    <submittedName>
        <fullName evidence="1">Uncharacterized protein</fullName>
    </submittedName>
</protein>
<comment type="caution">
    <text evidence="1">The sequence shown here is derived from an EMBL/GenBank/DDBJ whole genome shotgun (WGS) entry which is preliminary data.</text>
</comment>
<dbReference type="Proteomes" id="UP000807716">
    <property type="component" value="Unassembled WGS sequence"/>
</dbReference>
<dbReference type="AlphaFoldDB" id="A0A9P6PII2"/>